<name>A0ABN8Q996_9CNID</name>
<proteinExistence type="inferred from homology"/>
<dbReference type="PANTHER" id="PTHR13678">
    <property type="entry name" value="VACUOLAR PROTEIN SORTING-ASSOCIATED PROTEIN 37"/>
    <property type="match status" value="1"/>
</dbReference>
<comment type="caution">
    <text evidence="9">The sequence shown here is derived from an EMBL/GenBank/DDBJ whole genome shotgun (WGS) entry which is preliminary data.</text>
</comment>
<accession>A0ABN8Q996</accession>
<evidence type="ECO:0000256" key="4">
    <source>
        <dbReference type="ARBA" id="ARBA00022753"/>
    </source>
</evidence>
<dbReference type="SUPFAM" id="SSF140111">
    <property type="entry name" value="Endosomal sorting complex assembly domain"/>
    <property type="match status" value="1"/>
</dbReference>
<feature type="domain" description="VPS37 C-terminal" evidence="8">
    <location>
        <begin position="102"/>
        <end position="191"/>
    </location>
</feature>
<keyword evidence="3 7" id="KW-0813">Transport</keyword>
<sequence>MSSYGAPTLVNVPRLNEMNAIQGIMSLLQHVDKGELKDLLDNEEQLNVIISDNDEVQKIAGYRDILMASNKSLAEHNLSQKPKLERNKQLLIDAHQNKALIQAEFEKNRTKLEAFSTQYSPDTTLALLQTSTAQAEEEAEKTADKFLDGEMNVEDFIQTFQSQKTLHHLRRIKTEKLTELLRSRRPSQYSYRF</sequence>
<keyword evidence="10" id="KW-1185">Reference proteome</keyword>
<dbReference type="Gene3D" id="1.10.287.660">
    <property type="entry name" value="Helix hairpin bin"/>
    <property type="match status" value="1"/>
</dbReference>
<dbReference type="InterPro" id="IPR029012">
    <property type="entry name" value="Helix_hairpin_bin_sf"/>
</dbReference>
<dbReference type="InterPro" id="IPR009851">
    <property type="entry name" value="Mod_r"/>
</dbReference>
<evidence type="ECO:0000256" key="3">
    <source>
        <dbReference type="ARBA" id="ARBA00022448"/>
    </source>
</evidence>
<organism evidence="9 10">
    <name type="scientific">Porites lobata</name>
    <dbReference type="NCBI Taxonomy" id="104759"/>
    <lineage>
        <taxon>Eukaryota</taxon>
        <taxon>Metazoa</taxon>
        <taxon>Cnidaria</taxon>
        <taxon>Anthozoa</taxon>
        <taxon>Hexacorallia</taxon>
        <taxon>Scleractinia</taxon>
        <taxon>Fungiina</taxon>
        <taxon>Poritidae</taxon>
        <taxon>Porites</taxon>
    </lineage>
</organism>
<evidence type="ECO:0000256" key="2">
    <source>
        <dbReference type="ARBA" id="ARBA00007617"/>
    </source>
</evidence>
<comment type="subcellular location">
    <subcellularLocation>
        <location evidence="1">Late endosome membrane</location>
        <topology evidence="1">Peripheral membrane protein</topology>
    </subcellularLocation>
</comment>
<comment type="similarity">
    <text evidence="2">Belongs to the VPS37 family.</text>
</comment>
<protein>
    <recommendedName>
        <fullName evidence="8">VPS37 C-terminal domain-containing protein</fullName>
    </recommendedName>
</protein>
<reference evidence="9 10" key="1">
    <citation type="submission" date="2022-05" db="EMBL/GenBank/DDBJ databases">
        <authorList>
            <consortium name="Genoscope - CEA"/>
            <person name="William W."/>
        </authorList>
    </citation>
    <scope>NUCLEOTIDE SEQUENCE [LARGE SCALE GENOMIC DNA]</scope>
</reference>
<dbReference type="PANTHER" id="PTHR13678:SF27">
    <property type="entry name" value="LD45836P"/>
    <property type="match status" value="1"/>
</dbReference>
<keyword evidence="5 7" id="KW-0653">Protein transport</keyword>
<dbReference type="Proteomes" id="UP001159405">
    <property type="component" value="Unassembled WGS sequence"/>
</dbReference>
<dbReference type="EMBL" id="CALNXK010000109">
    <property type="protein sequence ID" value="CAH3157912.1"/>
    <property type="molecule type" value="Genomic_DNA"/>
</dbReference>
<evidence type="ECO:0000256" key="7">
    <source>
        <dbReference type="PROSITE-ProRule" id="PRU00646"/>
    </source>
</evidence>
<evidence type="ECO:0000259" key="8">
    <source>
        <dbReference type="PROSITE" id="PS51314"/>
    </source>
</evidence>
<evidence type="ECO:0000256" key="6">
    <source>
        <dbReference type="ARBA" id="ARBA00025010"/>
    </source>
</evidence>
<gene>
    <name evidence="9" type="ORF">PLOB_00002463</name>
</gene>
<evidence type="ECO:0000256" key="5">
    <source>
        <dbReference type="ARBA" id="ARBA00022927"/>
    </source>
</evidence>
<dbReference type="InterPro" id="IPR037202">
    <property type="entry name" value="ESCRT_assembly_dom"/>
</dbReference>
<evidence type="ECO:0000256" key="1">
    <source>
        <dbReference type="ARBA" id="ARBA00004633"/>
    </source>
</evidence>
<keyword evidence="4" id="KW-0967">Endosome</keyword>
<comment type="function">
    <text evidence="6">Component of the ESCRT-I complex, a regulator of vesicular trafficking process. Required for the sorting of endocytic ubiquitinated cargos into multivesicular bodies. May be involved in cell growth and differentiation.</text>
</comment>
<dbReference type="PROSITE" id="PS51314">
    <property type="entry name" value="VPS37_C"/>
    <property type="match status" value="1"/>
</dbReference>
<dbReference type="Pfam" id="PF07200">
    <property type="entry name" value="Mod_r"/>
    <property type="match status" value="1"/>
</dbReference>
<evidence type="ECO:0000313" key="9">
    <source>
        <dbReference type="EMBL" id="CAH3157912.1"/>
    </source>
</evidence>
<evidence type="ECO:0000313" key="10">
    <source>
        <dbReference type="Proteomes" id="UP001159405"/>
    </source>
</evidence>